<feature type="transmembrane region" description="Helical" evidence="1">
    <location>
        <begin position="52"/>
        <end position="71"/>
    </location>
</feature>
<name>A0AAE0EAB3_9ROSI</name>
<organism evidence="2 3">
    <name type="scientific">Dipteronia sinensis</name>
    <dbReference type="NCBI Taxonomy" id="43782"/>
    <lineage>
        <taxon>Eukaryota</taxon>
        <taxon>Viridiplantae</taxon>
        <taxon>Streptophyta</taxon>
        <taxon>Embryophyta</taxon>
        <taxon>Tracheophyta</taxon>
        <taxon>Spermatophyta</taxon>
        <taxon>Magnoliopsida</taxon>
        <taxon>eudicotyledons</taxon>
        <taxon>Gunneridae</taxon>
        <taxon>Pentapetalae</taxon>
        <taxon>rosids</taxon>
        <taxon>malvids</taxon>
        <taxon>Sapindales</taxon>
        <taxon>Sapindaceae</taxon>
        <taxon>Hippocastanoideae</taxon>
        <taxon>Acereae</taxon>
        <taxon>Dipteronia</taxon>
    </lineage>
</organism>
<dbReference type="Proteomes" id="UP001281410">
    <property type="component" value="Unassembled WGS sequence"/>
</dbReference>
<protein>
    <submittedName>
        <fullName evidence="2">Uncharacterized protein</fullName>
    </submittedName>
</protein>
<accession>A0AAE0EAB3</accession>
<keyword evidence="3" id="KW-1185">Reference proteome</keyword>
<feature type="transmembrane region" description="Helical" evidence="1">
    <location>
        <begin position="30"/>
        <end position="46"/>
    </location>
</feature>
<keyword evidence="1" id="KW-0472">Membrane</keyword>
<comment type="caution">
    <text evidence="2">The sequence shown here is derived from an EMBL/GenBank/DDBJ whole genome shotgun (WGS) entry which is preliminary data.</text>
</comment>
<reference evidence="2" key="1">
    <citation type="journal article" date="2023" name="Plant J.">
        <title>Genome sequences and population genomics provide insights into the demographic history, inbreeding, and mutation load of two 'living fossil' tree species of Dipteronia.</title>
        <authorList>
            <person name="Feng Y."/>
            <person name="Comes H.P."/>
            <person name="Chen J."/>
            <person name="Zhu S."/>
            <person name="Lu R."/>
            <person name="Zhang X."/>
            <person name="Li P."/>
            <person name="Qiu J."/>
            <person name="Olsen K.M."/>
            <person name="Qiu Y."/>
        </authorList>
    </citation>
    <scope>NUCLEOTIDE SEQUENCE</scope>
    <source>
        <strain evidence="2">NBL</strain>
    </source>
</reference>
<evidence type="ECO:0000256" key="1">
    <source>
        <dbReference type="SAM" id="Phobius"/>
    </source>
</evidence>
<proteinExistence type="predicted"/>
<dbReference type="AlphaFoldDB" id="A0AAE0EAB3"/>
<sequence length="94" mass="10436">MYWAECDIDLFNRVVSNLCEEFSTSMARQALNFAAIFSSILVSAVGNKNELVSNVVFGLIIICCGFSVVFLPETKDASLCDTMDEQERKDNVVV</sequence>
<gene>
    <name evidence="2" type="ORF">Dsin_014749</name>
</gene>
<evidence type="ECO:0000313" key="3">
    <source>
        <dbReference type="Proteomes" id="UP001281410"/>
    </source>
</evidence>
<evidence type="ECO:0000313" key="2">
    <source>
        <dbReference type="EMBL" id="KAK3220779.1"/>
    </source>
</evidence>
<keyword evidence="1" id="KW-1133">Transmembrane helix</keyword>
<dbReference type="EMBL" id="JANJYJ010000004">
    <property type="protein sequence ID" value="KAK3220779.1"/>
    <property type="molecule type" value="Genomic_DNA"/>
</dbReference>
<keyword evidence="1" id="KW-0812">Transmembrane</keyword>